<comment type="caution">
    <text evidence="3">The sequence shown here is derived from an EMBL/GenBank/DDBJ whole genome shotgun (WGS) entry which is preliminary data.</text>
</comment>
<dbReference type="GO" id="GO:0005739">
    <property type="term" value="C:mitochondrion"/>
    <property type="evidence" value="ECO:0007669"/>
    <property type="project" value="TreeGrafter"/>
</dbReference>
<evidence type="ECO:0000313" key="4">
    <source>
        <dbReference type="Proteomes" id="UP000708208"/>
    </source>
</evidence>
<dbReference type="GO" id="GO:0019216">
    <property type="term" value="P:regulation of lipid metabolic process"/>
    <property type="evidence" value="ECO:0007669"/>
    <property type="project" value="TreeGrafter"/>
</dbReference>
<keyword evidence="1" id="KW-0732">Signal</keyword>
<dbReference type="GO" id="GO:0008233">
    <property type="term" value="F:peptidase activity"/>
    <property type="evidence" value="ECO:0007669"/>
    <property type="project" value="TreeGrafter"/>
</dbReference>
<dbReference type="Pfam" id="PF00144">
    <property type="entry name" value="Beta-lactamase"/>
    <property type="match status" value="1"/>
</dbReference>
<reference evidence="3" key="1">
    <citation type="submission" date="2021-06" db="EMBL/GenBank/DDBJ databases">
        <authorList>
            <person name="Hodson N. C."/>
            <person name="Mongue J. A."/>
            <person name="Jaron S. K."/>
        </authorList>
    </citation>
    <scope>NUCLEOTIDE SEQUENCE</scope>
</reference>
<dbReference type="EMBL" id="CAJVCH010462414">
    <property type="protein sequence ID" value="CAG7819873.1"/>
    <property type="molecule type" value="Genomic_DNA"/>
</dbReference>
<dbReference type="PANTHER" id="PTHR46520">
    <property type="entry name" value="SERINE BETA-LACTAMASE-LIKE PROTEIN LACTB, MITOCHONDRIAL"/>
    <property type="match status" value="1"/>
</dbReference>
<dbReference type="PANTHER" id="PTHR46520:SF1">
    <property type="entry name" value="SERINE BETA-LACTAMASE-LIKE PROTEIN LACTB, MITOCHONDRIAL"/>
    <property type="match status" value="1"/>
</dbReference>
<feature type="chain" id="PRO_5035197054" description="Beta-lactamase-related domain-containing protein" evidence="1">
    <location>
        <begin position="24"/>
        <end position="495"/>
    </location>
</feature>
<dbReference type="InterPro" id="IPR001466">
    <property type="entry name" value="Beta-lactam-related"/>
</dbReference>
<protein>
    <recommendedName>
        <fullName evidence="2">Beta-lactamase-related domain-containing protein</fullName>
    </recommendedName>
</protein>
<dbReference type="Proteomes" id="UP000708208">
    <property type="component" value="Unassembled WGS sequence"/>
</dbReference>
<dbReference type="AlphaFoldDB" id="A0A8J2LCM5"/>
<gene>
    <name evidence="3" type="ORF">AFUS01_LOCUS30294</name>
</gene>
<evidence type="ECO:0000256" key="1">
    <source>
        <dbReference type="SAM" id="SignalP"/>
    </source>
</evidence>
<evidence type="ECO:0000259" key="2">
    <source>
        <dbReference type="Pfam" id="PF00144"/>
    </source>
</evidence>
<feature type="domain" description="Beta-lactamase-related" evidence="2">
    <location>
        <begin position="82"/>
        <end position="475"/>
    </location>
</feature>
<dbReference type="InterPro" id="IPR052794">
    <property type="entry name" value="Mito_Ser_Protease_LACTB"/>
</dbReference>
<dbReference type="GO" id="GO:0006508">
    <property type="term" value="P:proteolysis"/>
    <property type="evidence" value="ECO:0007669"/>
    <property type="project" value="TreeGrafter"/>
</dbReference>
<organism evidence="3 4">
    <name type="scientific">Allacma fusca</name>
    <dbReference type="NCBI Taxonomy" id="39272"/>
    <lineage>
        <taxon>Eukaryota</taxon>
        <taxon>Metazoa</taxon>
        <taxon>Ecdysozoa</taxon>
        <taxon>Arthropoda</taxon>
        <taxon>Hexapoda</taxon>
        <taxon>Collembola</taxon>
        <taxon>Symphypleona</taxon>
        <taxon>Sminthuridae</taxon>
        <taxon>Allacma</taxon>
    </lineage>
</organism>
<evidence type="ECO:0000313" key="3">
    <source>
        <dbReference type="EMBL" id="CAG7819873.1"/>
    </source>
</evidence>
<accession>A0A8J2LCM5</accession>
<keyword evidence="4" id="KW-1185">Reference proteome</keyword>
<feature type="signal peptide" evidence="1">
    <location>
        <begin position="1"/>
        <end position="23"/>
    </location>
</feature>
<proteinExistence type="predicted"/>
<name>A0A8J2LCM5_9HEXA</name>
<dbReference type="OrthoDB" id="8191115at2759"/>
<sequence>MINRLRLASGIGCAFLASSVVYAATSDSKDNPLGARCEGTDAKKLQKKEISKVDGGRKIQKHDVAPKVKLQESISKARELCEQVRVKHGLPGLTIAVTVNGKLVYDEGFGYADVENNVKMEPNVIMRIASISKSMTTAMLAKLMEEDKINIDLPVQTYLPNFPQKEVDGMPVVITTRHLLSHLSGIRHYKKKGEKEKEKNDESEMSLKEYLLKEKFDSIEKSMELFINDELHHIPGTKYLYSSHAWTVVAGIIEKLAETPFPKHAKSMFNYWGLKNTHLDEHEPLIYSRARYYSRNKHGKLINAPYVDNSYKWSGGGFLSNVHDLTQFANMLLYCYQRQDRDRRVSPTCELGLPKKPYLDNDTVKKLWTGDPRTLQKNNPDFLYGLGFVVGDIMRKCMYCKERDLVTIHHSGAAVGASSILALAFPKNFQVGCDTVDCRGCDNRSYQWSDDERKIQEIKAASDVKGIAVAMITNLTDVSLGNTAHEIANLFKWLI</sequence>